<keyword evidence="2" id="KW-0805">Transcription regulation</keyword>
<keyword evidence="4" id="KW-0539">Nucleus</keyword>
<dbReference type="OrthoDB" id="5599552at2759"/>
<evidence type="ECO:0000256" key="1">
    <source>
        <dbReference type="ARBA" id="ARBA00004123"/>
    </source>
</evidence>
<dbReference type="InterPro" id="IPR038491">
    <property type="entry name" value="Velvet_dom_sf"/>
</dbReference>
<sequence>MCAENSIDPKVADLQESGEPTLTLQVVQQPQRARVCGYNISDRRPIHPPPIVKLNGPPPCSTSSLVLFASLWSTDFQFDLSHSQKSHDGPSFRYTPTAASSGDTAQYSVEPTLGYNAKQVLMGTLVSVCSTLIGTDNDMGFYFVFPELAVRSSGRYRLKFDLYEMNFMHRLNSVPPIAMAFSEVFQVYSPKSFPGITKTTVLSKCLARQGLKIRLRSSVIPGDKT</sequence>
<evidence type="ECO:0000313" key="7">
    <source>
        <dbReference type="Proteomes" id="UP000193642"/>
    </source>
</evidence>
<evidence type="ECO:0000256" key="4">
    <source>
        <dbReference type="ARBA" id="ARBA00023242"/>
    </source>
</evidence>
<evidence type="ECO:0000313" key="6">
    <source>
        <dbReference type="EMBL" id="ORY53791.1"/>
    </source>
</evidence>
<accession>A0A1Y2D3C2</accession>
<dbReference type="InterPro" id="IPR037525">
    <property type="entry name" value="Velvet_dom"/>
</dbReference>
<dbReference type="Gene3D" id="2.60.40.3960">
    <property type="entry name" value="Velvet domain"/>
    <property type="match status" value="1"/>
</dbReference>
<name>A0A1Y2D3C2_9FUNG</name>
<evidence type="ECO:0000259" key="5">
    <source>
        <dbReference type="PROSITE" id="PS51821"/>
    </source>
</evidence>
<dbReference type="Pfam" id="PF11754">
    <property type="entry name" value="Velvet"/>
    <property type="match status" value="1"/>
</dbReference>
<comment type="subcellular location">
    <subcellularLocation>
        <location evidence="1">Nucleus</location>
    </subcellularLocation>
</comment>
<dbReference type="AlphaFoldDB" id="A0A1Y2D3C2"/>
<dbReference type="PANTHER" id="PTHR33572">
    <property type="entry name" value="SPORE DEVELOPMENT REGULATOR VOSA"/>
    <property type="match status" value="1"/>
</dbReference>
<dbReference type="Proteomes" id="UP000193642">
    <property type="component" value="Unassembled WGS sequence"/>
</dbReference>
<gene>
    <name evidence="6" type="ORF">BCR33DRAFT_674963</name>
</gene>
<dbReference type="STRING" id="329046.A0A1Y2D3C2"/>
<evidence type="ECO:0000256" key="3">
    <source>
        <dbReference type="ARBA" id="ARBA00023163"/>
    </source>
</evidence>
<keyword evidence="3" id="KW-0804">Transcription</keyword>
<feature type="non-terminal residue" evidence="6">
    <location>
        <position position="225"/>
    </location>
</feature>
<organism evidence="6 7">
    <name type="scientific">Rhizoclosmatium globosum</name>
    <dbReference type="NCBI Taxonomy" id="329046"/>
    <lineage>
        <taxon>Eukaryota</taxon>
        <taxon>Fungi</taxon>
        <taxon>Fungi incertae sedis</taxon>
        <taxon>Chytridiomycota</taxon>
        <taxon>Chytridiomycota incertae sedis</taxon>
        <taxon>Chytridiomycetes</taxon>
        <taxon>Chytridiales</taxon>
        <taxon>Chytriomycetaceae</taxon>
        <taxon>Rhizoclosmatium</taxon>
    </lineage>
</organism>
<dbReference type="PANTHER" id="PTHR33572:SF3">
    <property type="entry name" value="VELVET COMPLEX SUBUNIT B"/>
    <property type="match status" value="1"/>
</dbReference>
<comment type="caution">
    <text evidence="6">The sequence shown here is derived from an EMBL/GenBank/DDBJ whole genome shotgun (WGS) entry which is preliminary data.</text>
</comment>
<proteinExistence type="predicted"/>
<keyword evidence="7" id="KW-1185">Reference proteome</keyword>
<dbReference type="InterPro" id="IPR021740">
    <property type="entry name" value="Velvet"/>
</dbReference>
<reference evidence="6 7" key="1">
    <citation type="submission" date="2016-07" db="EMBL/GenBank/DDBJ databases">
        <title>Pervasive Adenine N6-methylation of Active Genes in Fungi.</title>
        <authorList>
            <consortium name="DOE Joint Genome Institute"/>
            <person name="Mondo S.J."/>
            <person name="Dannebaum R.O."/>
            <person name="Kuo R.C."/>
            <person name="Labutti K."/>
            <person name="Haridas S."/>
            <person name="Kuo A."/>
            <person name="Salamov A."/>
            <person name="Ahrendt S.R."/>
            <person name="Lipzen A."/>
            <person name="Sullivan W."/>
            <person name="Andreopoulos W.B."/>
            <person name="Clum A."/>
            <person name="Lindquist E."/>
            <person name="Daum C."/>
            <person name="Ramamoorthy G.K."/>
            <person name="Gryganskyi A."/>
            <person name="Culley D."/>
            <person name="Magnuson J.K."/>
            <person name="James T.Y."/>
            <person name="O'Malley M.A."/>
            <person name="Stajich J.E."/>
            <person name="Spatafora J.W."/>
            <person name="Visel A."/>
            <person name="Grigoriev I.V."/>
        </authorList>
    </citation>
    <scope>NUCLEOTIDE SEQUENCE [LARGE SCALE GENOMIC DNA]</scope>
    <source>
        <strain evidence="6 7">JEL800</strain>
    </source>
</reference>
<feature type="domain" description="Velvet" evidence="5">
    <location>
        <begin position="17"/>
        <end position="216"/>
    </location>
</feature>
<dbReference type="PROSITE" id="PS51821">
    <property type="entry name" value="VELVET"/>
    <property type="match status" value="1"/>
</dbReference>
<dbReference type="GO" id="GO:0005634">
    <property type="term" value="C:nucleus"/>
    <property type="evidence" value="ECO:0007669"/>
    <property type="project" value="UniProtKB-SubCell"/>
</dbReference>
<evidence type="ECO:0000256" key="2">
    <source>
        <dbReference type="ARBA" id="ARBA00023015"/>
    </source>
</evidence>
<protein>
    <recommendedName>
        <fullName evidence="5">Velvet domain-containing protein</fullName>
    </recommendedName>
</protein>
<dbReference type="EMBL" id="MCGO01000001">
    <property type="protein sequence ID" value="ORY53791.1"/>
    <property type="molecule type" value="Genomic_DNA"/>
</dbReference>